<dbReference type="SUPFAM" id="SSF52016">
    <property type="entry name" value="LeuD/IlvD-like"/>
    <property type="match status" value="1"/>
</dbReference>
<dbReference type="UniPathway" id="UPA00049">
    <property type="reaction ID" value="UER00061"/>
</dbReference>
<dbReference type="InterPro" id="IPR004404">
    <property type="entry name" value="DihydroxyA_deHydtase"/>
</dbReference>
<comment type="caution">
    <text evidence="15">Lacks conserved residue(s) required for the propagation of feature annotation.</text>
</comment>
<dbReference type="PANTHER" id="PTHR43661">
    <property type="entry name" value="D-XYLONATE DEHYDRATASE"/>
    <property type="match status" value="1"/>
</dbReference>
<feature type="binding site" evidence="15">
    <location>
        <position position="120"/>
    </location>
    <ligand>
        <name>Mg(2+)</name>
        <dbReference type="ChEBI" id="CHEBI:18420"/>
    </ligand>
</feature>
<comment type="catalytic activity">
    <reaction evidence="15">
        <text>(2R,3R)-2,3-dihydroxy-3-methylpentanoate = (S)-3-methyl-2-oxopentanoate + H2O</text>
        <dbReference type="Rhea" id="RHEA:27694"/>
        <dbReference type="ChEBI" id="CHEBI:15377"/>
        <dbReference type="ChEBI" id="CHEBI:35146"/>
        <dbReference type="ChEBI" id="CHEBI:49258"/>
        <dbReference type="EC" id="4.2.1.9"/>
    </reaction>
</comment>
<dbReference type="EC" id="4.2.1.9" evidence="14 15"/>
<evidence type="ECO:0000256" key="14">
    <source>
        <dbReference type="ARBA" id="ARBA00029490"/>
    </source>
</evidence>
<evidence type="ECO:0000256" key="11">
    <source>
        <dbReference type="ARBA" id="ARBA00029304"/>
    </source>
</evidence>
<feature type="active site" description="Proton acceptor" evidence="15">
    <location>
        <position position="467"/>
    </location>
</feature>
<reference evidence="18 19" key="1">
    <citation type="submission" date="2017-10" db="EMBL/GenBank/DDBJ databases">
        <title>Novel microbial diversity and functional potential in the marine mammal oral microbiome.</title>
        <authorList>
            <person name="Dudek N.K."/>
            <person name="Sun C.L."/>
            <person name="Burstein D."/>
            <person name="Kantor R.S."/>
            <person name="Aliaga Goltsman D.S."/>
            <person name="Bik E.M."/>
            <person name="Thomas B.C."/>
            <person name="Banfield J.F."/>
            <person name="Relman D.A."/>
        </authorList>
    </citation>
    <scope>NUCLEOTIDE SEQUENCE [LARGE SCALE GENOMIC DNA]</scope>
    <source>
        <strain evidence="18">DOLZORAL124_49_17</strain>
    </source>
</reference>
<dbReference type="HAMAP" id="MF_00012">
    <property type="entry name" value="IlvD"/>
    <property type="match status" value="1"/>
</dbReference>
<evidence type="ECO:0000256" key="13">
    <source>
        <dbReference type="ARBA" id="ARBA00029437"/>
    </source>
</evidence>
<evidence type="ECO:0000313" key="19">
    <source>
        <dbReference type="Proteomes" id="UP000229740"/>
    </source>
</evidence>
<evidence type="ECO:0000256" key="12">
    <source>
        <dbReference type="ARBA" id="ARBA00029436"/>
    </source>
</evidence>
<evidence type="ECO:0000256" key="7">
    <source>
        <dbReference type="ARBA" id="ARBA00023004"/>
    </source>
</evidence>
<dbReference type="NCBIfam" id="NF002068">
    <property type="entry name" value="PRK00911.1"/>
    <property type="match status" value="1"/>
</dbReference>
<keyword evidence="3 15" id="KW-0028">Amino-acid biosynthesis</keyword>
<evidence type="ECO:0000256" key="10">
    <source>
        <dbReference type="ARBA" id="ARBA00023304"/>
    </source>
</evidence>
<feature type="modified residue" description="N6-carboxylysine" evidence="15">
    <location>
        <position position="121"/>
    </location>
</feature>
<evidence type="ECO:0000256" key="4">
    <source>
        <dbReference type="ARBA" id="ARBA00022714"/>
    </source>
</evidence>
<evidence type="ECO:0000259" key="17">
    <source>
        <dbReference type="Pfam" id="PF24877"/>
    </source>
</evidence>
<comment type="similarity">
    <text evidence="2 15">Belongs to the IlvD/Edd family.</text>
</comment>
<evidence type="ECO:0000256" key="15">
    <source>
        <dbReference type="HAMAP-Rule" id="MF_00012"/>
    </source>
</evidence>
<dbReference type="InterPro" id="IPR056740">
    <property type="entry name" value="ILV_EDD_C"/>
</dbReference>
<name>A0A2G6E3D7_9BACT</name>
<keyword evidence="7 15" id="KW-0408">Iron</keyword>
<evidence type="ECO:0000256" key="6">
    <source>
        <dbReference type="ARBA" id="ARBA00022842"/>
    </source>
</evidence>
<dbReference type="PROSITE" id="PS00887">
    <property type="entry name" value="ILVD_EDD_2"/>
    <property type="match status" value="1"/>
</dbReference>
<dbReference type="InterPro" id="IPR000581">
    <property type="entry name" value="ILV_EDD_N"/>
</dbReference>
<feature type="binding site" evidence="15">
    <location>
        <position position="441"/>
    </location>
    <ligand>
        <name>Mg(2+)</name>
        <dbReference type="ChEBI" id="CHEBI:18420"/>
    </ligand>
</feature>
<evidence type="ECO:0000256" key="5">
    <source>
        <dbReference type="ARBA" id="ARBA00022723"/>
    </source>
</evidence>
<comment type="cofactor">
    <cofactor evidence="1 15">
        <name>Mg(2+)</name>
        <dbReference type="ChEBI" id="CHEBI:18420"/>
    </cofactor>
</comment>
<keyword evidence="4 15" id="KW-0001">2Fe-2S</keyword>
<dbReference type="GO" id="GO:0009099">
    <property type="term" value="P:L-valine biosynthetic process"/>
    <property type="evidence" value="ECO:0007669"/>
    <property type="project" value="UniProtKB-UniRule"/>
</dbReference>
<dbReference type="InterPro" id="IPR020558">
    <property type="entry name" value="DiOHA_6PGluconate_deHydtase_CS"/>
</dbReference>
<proteinExistence type="inferred from homology"/>
<dbReference type="Pfam" id="PF24877">
    <property type="entry name" value="ILV_EDD_C"/>
    <property type="match status" value="1"/>
</dbReference>
<dbReference type="SUPFAM" id="SSF143975">
    <property type="entry name" value="IlvD/EDD N-terminal domain-like"/>
    <property type="match status" value="1"/>
</dbReference>
<feature type="domain" description="Dihydroxy-acid/6-phosphogluconate dehydratase N-terminal" evidence="16">
    <location>
        <begin position="31"/>
        <end position="346"/>
    </location>
</feature>
<feature type="domain" description="Dihydroxy-acid/6-phosphogluconate dehydratase C-terminal" evidence="17">
    <location>
        <begin position="357"/>
        <end position="548"/>
    </location>
</feature>
<comment type="caution">
    <text evidence="18">The sequence shown here is derived from an EMBL/GenBank/DDBJ whole genome shotgun (WGS) entry which is preliminary data.</text>
</comment>
<keyword evidence="6 15" id="KW-0460">Magnesium</keyword>
<dbReference type="EMBL" id="PDPS01000033">
    <property type="protein sequence ID" value="PID56576.1"/>
    <property type="molecule type" value="Genomic_DNA"/>
</dbReference>
<dbReference type="Pfam" id="PF00920">
    <property type="entry name" value="ILVD_EDD_N"/>
    <property type="match status" value="1"/>
</dbReference>
<dbReference type="Gene3D" id="3.50.30.80">
    <property type="entry name" value="IlvD/EDD C-terminal domain-like"/>
    <property type="match status" value="1"/>
</dbReference>
<dbReference type="InterPro" id="IPR037237">
    <property type="entry name" value="IlvD/EDD_N"/>
</dbReference>
<sequence length="555" mass="58599">MRSDQITQGLERMPNRALLYATGVTSAQLSKPFIGVCSSFTDLIPGHIGMRTLERKIEWGVNAGGGVPFLFSVPGICDGIAMGHSGMHYSLPSRELIADMIESIVQAHQLDGIVLLTNCDKITPGMIMACCRLDVPAIVVTAGPMFSGHHAGRRLSLVRDTFEAVGLCQAGKLSQGDAEQLEMEACPGQGSCQGLYTANTMACLAEAMGLSLPGTGTALAGLAKKSRLAELAGERIVGLVEEGVSSRQIVTRESLENAIRVDMALGGSTNTTLHIPAIAHAAEVDITIADFDRLSRETPQICSLRPGGQFMIEDLEWAGGIPAVLKGLEALLNTETRSVCGATLGELLDATLPGDPEIIHPLEAPIHQEGGIVVLKGSLAPDGAVVKSSAVAAEMMQFTGTARVFNHEDDAMTYLMEGKVVEKDILIVRYEGPKGGPGMRESLSLTAAVAGSGLGDKIAIVTDGRFSGGTRNLSIGHVSPEAAEGGPIALVKDGDQIKINIPERSLDLLIDEAEMEARRAAWQQPAPKFTRGWLARYTQLVSSAAHGAVLEARQQ</sequence>
<keyword evidence="5 15" id="KW-0479">Metal-binding</keyword>
<accession>A0A2G6E3D7</accession>
<dbReference type="NCBIfam" id="TIGR00110">
    <property type="entry name" value="ilvD"/>
    <property type="match status" value="1"/>
</dbReference>
<evidence type="ECO:0000256" key="9">
    <source>
        <dbReference type="ARBA" id="ARBA00023239"/>
    </source>
</evidence>
<comment type="pathway">
    <text evidence="13 15">Amino-acid biosynthesis; L-isoleucine biosynthesis; L-isoleucine from 2-oxobutanoate: step 3/4.</text>
</comment>
<comment type="subunit">
    <text evidence="15">Homodimer.</text>
</comment>
<organism evidence="18 19">
    <name type="scientific">candidate division KSB3 bacterium</name>
    <dbReference type="NCBI Taxonomy" id="2044937"/>
    <lineage>
        <taxon>Bacteria</taxon>
        <taxon>candidate division KSB3</taxon>
    </lineage>
</organism>
<dbReference type="PANTHER" id="PTHR43661:SF3">
    <property type="entry name" value="D-XYLONATE DEHYDRATASE YAGF-RELATED"/>
    <property type="match status" value="1"/>
</dbReference>
<keyword evidence="10 15" id="KW-0100">Branched-chain amino acid biosynthesis</keyword>
<dbReference type="GO" id="GO:0000287">
    <property type="term" value="F:magnesium ion binding"/>
    <property type="evidence" value="ECO:0007669"/>
    <property type="project" value="UniProtKB-UniRule"/>
</dbReference>
<evidence type="ECO:0000256" key="1">
    <source>
        <dbReference type="ARBA" id="ARBA00001946"/>
    </source>
</evidence>
<comment type="catalytic activity">
    <reaction evidence="11">
        <text>(2R)-2,3-dihydroxy-3-methylbutanoate = 3-methyl-2-oxobutanoate + H2O</text>
        <dbReference type="Rhea" id="RHEA:24809"/>
        <dbReference type="ChEBI" id="CHEBI:11851"/>
        <dbReference type="ChEBI" id="CHEBI:15377"/>
        <dbReference type="ChEBI" id="CHEBI:49072"/>
        <dbReference type="EC" id="4.2.1.9"/>
    </reaction>
    <physiologicalReaction direction="left-to-right" evidence="11">
        <dbReference type="Rhea" id="RHEA:24810"/>
    </physiologicalReaction>
</comment>
<dbReference type="GO" id="GO:0051537">
    <property type="term" value="F:2 iron, 2 sulfur cluster binding"/>
    <property type="evidence" value="ECO:0007669"/>
    <property type="project" value="UniProtKB-UniRule"/>
</dbReference>
<protein>
    <recommendedName>
        <fullName evidence="14 15">Dihydroxy-acid dehydratase</fullName>
        <shortName evidence="15">DAD</shortName>
        <ecNumber evidence="14 15">4.2.1.9</ecNumber>
    </recommendedName>
</protein>
<evidence type="ECO:0000256" key="2">
    <source>
        <dbReference type="ARBA" id="ARBA00006486"/>
    </source>
</evidence>
<dbReference type="AlphaFoldDB" id="A0A2G6E3D7"/>
<dbReference type="GO" id="GO:0005829">
    <property type="term" value="C:cytosol"/>
    <property type="evidence" value="ECO:0007669"/>
    <property type="project" value="TreeGrafter"/>
</dbReference>
<feature type="binding site" description="via carbamate group" evidence="15">
    <location>
        <position position="121"/>
    </location>
    <ligand>
        <name>Mg(2+)</name>
        <dbReference type="ChEBI" id="CHEBI:18420"/>
    </ligand>
</feature>
<dbReference type="FunFam" id="3.50.30.80:FF:000001">
    <property type="entry name" value="Dihydroxy-acid dehydratase"/>
    <property type="match status" value="1"/>
</dbReference>
<comment type="function">
    <text evidence="15">Functions in the biosynthesis of branched-chain amino acids. Catalyzes the dehydration of (2R,3R)-2,3-dihydroxy-3-methylpentanoate (2,3-dihydroxy-3-methylvalerate) into 2-oxo-3-methylpentanoate (2-oxo-3-methylvalerate) and of (2R)-2,3-dihydroxy-3-methylbutanoate (2,3-dihydroxyisovalerate) into 2-oxo-3-methylbutanoate (2-oxoisovalerate), the penultimate precursor to L-isoleucine and L-valine, respectively.</text>
</comment>
<keyword evidence="8 15" id="KW-0411">Iron-sulfur</keyword>
<dbReference type="GO" id="GO:0009097">
    <property type="term" value="P:isoleucine biosynthetic process"/>
    <property type="evidence" value="ECO:0007669"/>
    <property type="project" value="UniProtKB-UniRule"/>
</dbReference>
<evidence type="ECO:0000313" key="18">
    <source>
        <dbReference type="EMBL" id="PID56576.1"/>
    </source>
</evidence>
<dbReference type="Proteomes" id="UP000229740">
    <property type="component" value="Unassembled WGS sequence"/>
</dbReference>
<dbReference type="PROSITE" id="PS00886">
    <property type="entry name" value="ILVD_EDD_1"/>
    <property type="match status" value="1"/>
</dbReference>
<keyword evidence="9 15" id="KW-0456">Lyase</keyword>
<dbReference type="GO" id="GO:0004160">
    <property type="term" value="F:dihydroxy-acid dehydratase activity"/>
    <property type="evidence" value="ECO:0007669"/>
    <property type="project" value="UniProtKB-UniRule"/>
</dbReference>
<comment type="cofactor">
    <cofactor evidence="15">
        <name>[2Fe-2S] cluster</name>
        <dbReference type="ChEBI" id="CHEBI:190135"/>
    </cofactor>
    <text evidence="15">Binds 1 [2Fe-2S] cluster per subunit. This cluster acts as a Lewis acid cofactor.</text>
</comment>
<feature type="binding site" evidence="15">
    <location>
        <position position="78"/>
    </location>
    <ligand>
        <name>Mg(2+)</name>
        <dbReference type="ChEBI" id="CHEBI:18420"/>
    </ligand>
</feature>
<dbReference type="UniPathway" id="UPA00047">
    <property type="reaction ID" value="UER00057"/>
</dbReference>
<evidence type="ECO:0000256" key="8">
    <source>
        <dbReference type="ARBA" id="ARBA00023014"/>
    </source>
</evidence>
<evidence type="ECO:0000259" key="16">
    <source>
        <dbReference type="Pfam" id="PF00920"/>
    </source>
</evidence>
<comment type="pathway">
    <text evidence="12 15">Amino-acid biosynthesis; L-valine biosynthesis; L-valine from pyruvate: step 3/4.</text>
</comment>
<gene>
    <name evidence="15 18" type="primary">ilvD</name>
    <name evidence="18" type="ORF">CSB45_11165</name>
</gene>
<dbReference type="InterPro" id="IPR042096">
    <property type="entry name" value="Dihydro-acid_dehy_C"/>
</dbReference>
<evidence type="ECO:0000256" key="3">
    <source>
        <dbReference type="ARBA" id="ARBA00022605"/>
    </source>
</evidence>